<keyword evidence="4" id="KW-0663">Pyridoxal phosphate</keyword>
<dbReference type="InterPro" id="IPR015421">
    <property type="entry name" value="PyrdxlP-dep_Trfase_major"/>
</dbReference>
<comment type="cofactor">
    <cofactor evidence="1">
        <name>pyridoxal 5'-phosphate</name>
        <dbReference type="ChEBI" id="CHEBI:597326"/>
    </cofactor>
</comment>
<proteinExistence type="predicted"/>
<evidence type="ECO:0008006" key="6">
    <source>
        <dbReference type="Google" id="ProtNLM"/>
    </source>
</evidence>
<organism evidence="5">
    <name type="scientific">marine metagenome</name>
    <dbReference type="NCBI Taxonomy" id="408172"/>
    <lineage>
        <taxon>unclassified sequences</taxon>
        <taxon>metagenomes</taxon>
        <taxon>ecological metagenomes</taxon>
    </lineage>
</organism>
<name>A0A382W6J3_9ZZZZ</name>
<protein>
    <recommendedName>
        <fullName evidence="6">Aminotransferase class V domain-containing protein</fullName>
    </recommendedName>
</protein>
<dbReference type="GO" id="GO:0008483">
    <property type="term" value="F:transaminase activity"/>
    <property type="evidence" value="ECO:0007669"/>
    <property type="project" value="UniProtKB-KW"/>
</dbReference>
<evidence type="ECO:0000256" key="4">
    <source>
        <dbReference type="ARBA" id="ARBA00022898"/>
    </source>
</evidence>
<keyword evidence="2" id="KW-0032">Aminotransferase</keyword>
<evidence type="ECO:0000256" key="1">
    <source>
        <dbReference type="ARBA" id="ARBA00001933"/>
    </source>
</evidence>
<dbReference type="InterPro" id="IPR015424">
    <property type="entry name" value="PyrdxlP-dep_Trfase"/>
</dbReference>
<dbReference type="SUPFAM" id="SSF53383">
    <property type="entry name" value="PLP-dependent transferases"/>
    <property type="match status" value="1"/>
</dbReference>
<keyword evidence="3" id="KW-0808">Transferase</keyword>
<dbReference type="Gene3D" id="3.40.640.10">
    <property type="entry name" value="Type I PLP-dependent aspartate aminotransferase-like (Major domain)"/>
    <property type="match status" value="1"/>
</dbReference>
<dbReference type="PANTHER" id="PTHR42778:SF1">
    <property type="entry name" value="2-AMINOETHYLPHOSPHONATE--PYRUVATE TRANSAMINASE"/>
    <property type="match status" value="1"/>
</dbReference>
<evidence type="ECO:0000256" key="2">
    <source>
        <dbReference type="ARBA" id="ARBA00022576"/>
    </source>
</evidence>
<sequence length="131" mass="14058">MTTSRTVKAAMSRDLGSRDTEFIHVIRDLRNSLLQLAGVSQADGWEAVLMQGSGTFSIESVISSITPPDGKWLVIINGAYGERILKIIERHGIAAEAIRSAENELPDLVAIEAALGGEGFTHVAVVHCETT</sequence>
<dbReference type="PANTHER" id="PTHR42778">
    <property type="entry name" value="2-AMINOETHYLPHOSPHONATE--PYRUVATE TRANSAMINASE"/>
    <property type="match status" value="1"/>
</dbReference>
<dbReference type="AlphaFoldDB" id="A0A382W6J3"/>
<evidence type="ECO:0000313" key="5">
    <source>
        <dbReference type="EMBL" id="SVD54413.1"/>
    </source>
</evidence>
<dbReference type="EMBL" id="UINC01157433">
    <property type="protein sequence ID" value="SVD54413.1"/>
    <property type="molecule type" value="Genomic_DNA"/>
</dbReference>
<reference evidence="5" key="1">
    <citation type="submission" date="2018-05" db="EMBL/GenBank/DDBJ databases">
        <authorList>
            <person name="Lanie J.A."/>
            <person name="Ng W.-L."/>
            <person name="Kazmierczak K.M."/>
            <person name="Andrzejewski T.M."/>
            <person name="Davidsen T.M."/>
            <person name="Wayne K.J."/>
            <person name="Tettelin H."/>
            <person name="Glass J.I."/>
            <person name="Rusch D."/>
            <person name="Podicherti R."/>
            <person name="Tsui H.-C.T."/>
            <person name="Winkler M.E."/>
        </authorList>
    </citation>
    <scope>NUCLEOTIDE SEQUENCE</scope>
</reference>
<evidence type="ECO:0000256" key="3">
    <source>
        <dbReference type="ARBA" id="ARBA00022679"/>
    </source>
</evidence>
<gene>
    <name evidence="5" type="ORF">METZ01_LOCUS407267</name>
</gene>
<feature type="non-terminal residue" evidence="5">
    <location>
        <position position="131"/>
    </location>
</feature>
<accession>A0A382W6J3</accession>